<reference evidence="1 2" key="1">
    <citation type="submission" date="2016-02" db="EMBL/GenBank/DDBJ databases">
        <title>Band-tailed pigeon sequencing and assembly.</title>
        <authorList>
            <person name="Soares A.E."/>
            <person name="Novak B.J."/>
            <person name="Rice E.S."/>
            <person name="O'Connell B."/>
            <person name="Chang D."/>
            <person name="Weber S."/>
            <person name="Shapiro B."/>
        </authorList>
    </citation>
    <scope>NUCLEOTIDE SEQUENCE [LARGE SCALE GENOMIC DNA]</scope>
    <source>
        <strain evidence="1">BTP2013</strain>
        <tissue evidence="1">Blood</tissue>
    </source>
</reference>
<keyword evidence="2" id="KW-1185">Reference proteome</keyword>
<sequence length="89" mass="10466">MEGQEGSGFTSPNLIRLKAAKFDIYTTVFSPSSHEQIQWSQKQKWNISIPCQQVNIFLLLQRQTEKPWIQLALFWFDEKIPKLSHPQFS</sequence>
<proteinExistence type="predicted"/>
<organism evidence="1 2">
    <name type="scientific">Patagioenas fasciata monilis</name>
    <dbReference type="NCBI Taxonomy" id="372326"/>
    <lineage>
        <taxon>Eukaryota</taxon>
        <taxon>Metazoa</taxon>
        <taxon>Chordata</taxon>
        <taxon>Craniata</taxon>
        <taxon>Vertebrata</taxon>
        <taxon>Euteleostomi</taxon>
        <taxon>Archelosauria</taxon>
        <taxon>Archosauria</taxon>
        <taxon>Dinosauria</taxon>
        <taxon>Saurischia</taxon>
        <taxon>Theropoda</taxon>
        <taxon>Coelurosauria</taxon>
        <taxon>Aves</taxon>
        <taxon>Neognathae</taxon>
        <taxon>Neoaves</taxon>
        <taxon>Columbimorphae</taxon>
        <taxon>Columbiformes</taxon>
        <taxon>Columbidae</taxon>
        <taxon>Patagioenas</taxon>
    </lineage>
</organism>
<accession>A0A1V4KBP0</accession>
<name>A0A1V4KBP0_PATFA</name>
<dbReference type="Proteomes" id="UP000190648">
    <property type="component" value="Unassembled WGS sequence"/>
</dbReference>
<dbReference type="AlphaFoldDB" id="A0A1V4KBP0"/>
<evidence type="ECO:0000313" key="1">
    <source>
        <dbReference type="EMBL" id="OPJ81902.1"/>
    </source>
</evidence>
<dbReference type="EMBL" id="LSYS01003958">
    <property type="protein sequence ID" value="OPJ81902.1"/>
    <property type="molecule type" value="Genomic_DNA"/>
</dbReference>
<gene>
    <name evidence="1" type="ORF">AV530_014429</name>
</gene>
<comment type="caution">
    <text evidence="1">The sequence shown here is derived from an EMBL/GenBank/DDBJ whole genome shotgun (WGS) entry which is preliminary data.</text>
</comment>
<evidence type="ECO:0000313" key="2">
    <source>
        <dbReference type="Proteomes" id="UP000190648"/>
    </source>
</evidence>
<protein>
    <submittedName>
        <fullName evidence="1">Uncharacterized protein</fullName>
    </submittedName>
</protein>